<proteinExistence type="inferred from homology"/>
<gene>
    <name evidence="4" type="ORF">soil367_00835</name>
</gene>
<dbReference type="PIRSF" id="PIRSF012524">
    <property type="entry name" value="YitL_S1"/>
    <property type="match status" value="1"/>
</dbReference>
<evidence type="ECO:0000259" key="2">
    <source>
        <dbReference type="Pfam" id="PF13509"/>
    </source>
</evidence>
<dbReference type="RefSeq" id="WP_136545992.1">
    <property type="nucleotide sequence ID" value="NZ_CP031093.1"/>
</dbReference>
<evidence type="ECO:0000313" key="5">
    <source>
        <dbReference type="Proteomes" id="UP000298049"/>
    </source>
</evidence>
<evidence type="ECO:0000313" key="4">
    <source>
        <dbReference type="EMBL" id="QCF24615.1"/>
    </source>
</evidence>
<dbReference type="InterPro" id="IPR040764">
    <property type="entry name" value="CvfB_WH"/>
</dbReference>
<dbReference type="Pfam" id="PF17783">
    <property type="entry name" value="WHD_CvfB"/>
    <property type="match status" value="1"/>
</dbReference>
<dbReference type="KEGG" id="hmi:soil367_00835"/>
<organism evidence="4 5">
    <name type="scientific">Hydrocarboniclastica marina</name>
    <dbReference type="NCBI Taxonomy" id="2259620"/>
    <lineage>
        <taxon>Bacteria</taxon>
        <taxon>Pseudomonadati</taxon>
        <taxon>Pseudomonadota</taxon>
        <taxon>Gammaproteobacteria</taxon>
        <taxon>Alteromonadales</taxon>
        <taxon>Alteromonadaceae</taxon>
        <taxon>Hydrocarboniclastica</taxon>
    </lineage>
</organism>
<dbReference type="Pfam" id="PF13509">
    <property type="entry name" value="S1_2"/>
    <property type="match status" value="1"/>
</dbReference>
<dbReference type="EMBL" id="CP031093">
    <property type="protein sequence ID" value="QCF24615.1"/>
    <property type="molecule type" value="Genomic_DNA"/>
</dbReference>
<keyword evidence="5" id="KW-1185">Reference proteome</keyword>
<sequence length="275" mass="30637">MVVIGRTNTLRIKRIDEVGARLDGGRLGDILLPQRYLSSGAVAGAEVEVFLYRDSEDRLIATTEKPLAEVGQCAWLRVVSVSTVGAFLDWGLPKDLLVPFAEQPRRMEAGRHYLVRIFVDNTHRIAASARLDRFLLDEAEGLEQGQEVSLIIADSTDLGVKAVVNHRFWGLLYHDTLFRPVRKGQSMAGFIKRVREDGKLELTLERPGYDKVGGVADTIMDKLRRADGFLPLNDKSPPDLIAAEFQVSKGVFKQAIGALYKQRLIKIEKGGIRLT</sequence>
<feature type="domain" description="Conserved virulence factor B-like winged helix" evidence="3">
    <location>
        <begin position="217"/>
        <end position="274"/>
    </location>
</feature>
<dbReference type="InterPro" id="IPR012340">
    <property type="entry name" value="NA-bd_OB-fold"/>
</dbReference>
<dbReference type="InterPro" id="IPR039566">
    <property type="entry name" value="CvfB_S1_st"/>
</dbReference>
<comment type="similarity">
    <text evidence="1">Belongs to the CvfB family.</text>
</comment>
<dbReference type="Gene3D" id="2.40.50.140">
    <property type="entry name" value="Nucleic acid-binding proteins"/>
    <property type="match status" value="1"/>
</dbReference>
<dbReference type="InterPro" id="IPR036388">
    <property type="entry name" value="WH-like_DNA-bd_sf"/>
</dbReference>
<dbReference type="PANTHER" id="PTHR37296:SF1">
    <property type="entry name" value="CONSERVED VIRULENCE FACTOR B"/>
    <property type="match status" value="1"/>
</dbReference>
<dbReference type="PANTHER" id="PTHR37296">
    <property type="entry name" value="CONSERVED VIRULENCE FACTOR B"/>
    <property type="match status" value="1"/>
</dbReference>
<dbReference type="OrthoDB" id="9801597at2"/>
<protein>
    <submittedName>
        <fullName evidence="4">GntR family transcriptional regulator</fullName>
    </submittedName>
</protein>
<dbReference type="Gene3D" id="1.10.10.10">
    <property type="entry name" value="Winged helix-like DNA-binding domain superfamily/Winged helix DNA-binding domain"/>
    <property type="match status" value="1"/>
</dbReference>
<reference evidence="4 5" key="1">
    <citation type="submission" date="2018-07" db="EMBL/GenBank/DDBJ databases">
        <title>Marsedoiliclastica nanhaica gen. nov. sp. nov., a novel marine hydrocarbonoclastic bacterium isolated from an in-situ enriched hydrocarbon-degrading consortium in deep-sea sediment.</title>
        <authorList>
            <person name="Dong C."/>
            <person name="Ma T."/>
            <person name="Liu R."/>
            <person name="Shao Z."/>
        </authorList>
    </citation>
    <scope>NUCLEOTIDE SEQUENCE [LARGE SCALE GENOMIC DNA]</scope>
    <source>
        <strain evidence="5">soil36-7</strain>
    </source>
</reference>
<dbReference type="InterPro" id="IPR014464">
    <property type="entry name" value="CvfB_fam"/>
</dbReference>
<dbReference type="AlphaFoldDB" id="A0A4P7XDE9"/>
<dbReference type="Proteomes" id="UP000298049">
    <property type="component" value="Chromosome"/>
</dbReference>
<feature type="domain" description="Conserved virulence factor B first S1" evidence="2">
    <location>
        <begin position="4"/>
        <end position="63"/>
    </location>
</feature>
<accession>A0A4P7XDE9</accession>
<name>A0A4P7XDE9_9ALTE</name>
<evidence type="ECO:0000256" key="1">
    <source>
        <dbReference type="PIRNR" id="PIRNR012524"/>
    </source>
</evidence>
<evidence type="ECO:0000259" key="3">
    <source>
        <dbReference type="Pfam" id="PF17783"/>
    </source>
</evidence>